<name>A0ABV2RR49_BRAJP</name>
<dbReference type="InterPro" id="IPR036390">
    <property type="entry name" value="WH_DNA-bd_sf"/>
</dbReference>
<evidence type="ECO:0000313" key="1">
    <source>
        <dbReference type="EMBL" id="MET4719398.1"/>
    </source>
</evidence>
<keyword evidence="2" id="KW-1185">Reference proteome</keyword>
<comment type="caution">
    <text evidence="1">The sequence shown here is derived from an EMBL/GenBank/DDBJ whole genome shotgun (WGS) entry which is preliminary data.</text>
</comment>
<evidence type="ECO:0000313" key="2">
    <source>
        <dbReference type="Proteomes" id="UP001549291"/>
    </source>
</evidence>
<dbReference type="InterPro" id="IPR036388">
    <property type="entry name" value="WH-like_DNA-bd_sf"/>
</dbReference>
<dbReference type="SUPFAM" id="SSF46785">
    <property type="entry name" value="Winged helix' DNA-binding domain"/>
    <property type="match status" value="1"/>
</dbReference>
<reference evidence="1 2" key="1">
    <citation type="submission" date="2024-06" db="EMBL/GenBank/DDBJ databases">
        <title>Genomic Encyclopedia of Type Strains, Phase V (KMG-V): Genome sequencing to study the core and pangenomes of soil and plant-associated prokaryotes.</title>
        <authorList>
            <person name="Whitman W."/>
        </authorList>
    </citation>
    <scope>NUCLEOTIDE SEQUENCE [LARGE SCALE GENOMIC DNA]</scope>
    <source>
        <strain evidence="1 2">USDA 160</strain>
    </source>
</reference>
<dbReference type="Proteomes" id="UP001549291">
    <property type="component" value="Unassembled WGS sequence"/>
</dbReference>
<protein>
    <submittedName>
        <fullName evidence="1">Transcriptional regulator</fullName>
    </submittedName>
</protein>
<gene>
    <name evidence="1" type="ORF">ABIF63_003504</name>
</gene>
<accession>A0ABV2RR49</accession>
<proteinExistence type="predicted"/>
<dbReference type="Pfam" id="PF13412">
    <property type="entry name" value="HTH_24"/>
    <property type="match status" value="1"/>
</dbReference>
<dbReference type="InterPro" id="IPR011991">
    <property type="entry name" value="ArsR-like_HTH"/>
</dbReference>
<sequence length="123" mass="13447">MRRRTLDRLSPLIAPKAMVLDRNQSGAKLYGRGRDAEEYEVAMQFDDGLWTVLGDASDVAQSEKKRRILAALRCADASMSPSDIAKEAGIKSGTVSTTLARMAEEGLVQKYGFGVWRAIKIAA</sequence>
<dbReference type="CDD" id="cd00090">
    <property type="entry name" value="HTH_ARSR"/>
    <property type="match status" value="1"/>
</dbReference>
<dbReference type="RefSeq" id="WP_157789288.1">
    <property type="nucleotide sequence ID" value="NZ_CP066351.1"/>
</dbReference>
<organism evidence="1 2">
    <name type="scientific">Bradyrhizobium japonicum</name>
    <dbReference type="NCBI Taxonomy" id="375"/>
    <lineage>
        <taxon>Bacteria</taxon>
        <taxon>Pseudomonadati</taxon>
        <taxon>Pseudomonadota</taxon>
        <taxon>Alphaproteobacteria</taxon>
        <taxon>Hyphomicrobiales</taxon>
        <taxon>Nitrobacteraceae</taxon>
        <taxon>Bradyrhizobium</taxon>
    </lineage>
</organism>
<dbReference type="EMBL" id="JBEPTQ010000002">
    <property type="protein sequence ID" value="MET4719398.1"/>
    <property type="molecule type" value="Genomic_DNA"/>
</dbReference>
<dbReference type="Gene3D" id="1.10.10.10">
    <property type="entry name" value="Winged helix-like DNA-binding domain superfamily/Winged helix DNA-binding domain"/>
    <property type="match status" value="1"/>
</dbReference>